<dbReference type="CDD" id="cd00924">
    <property type="entry name" value="Cyt_c_Oxidase_Vb"/>
    <property type="match status" value="1"/>
</dbReference>
<dbReference type="InterPro" id="IPR036972">
    <property type="entry name" value="Cyt_c_oxidase_su5b_sf"/>
</dbReference>
<evidence type="ECO:0000256" key="3">
    <source>
        <dbReference type="PIRSR" id="PIRSR602124-1"/>
    </source>
</evidence>
<feature type="binding site" evidence="3">
    <location>
        <position position="86"/>
    </location>
    <ligand>
        <name>Zn(2+)</name>
        <dbReference type="ChEBI" id="CHEBI:29105"/>
    </ligand>
</feature>
<keyword evidence="2 3" id="KW-0862">Zinc</keyword>
<feature type="binding site" evidence="3">
    <location>
        <position position="108"/>
    </location>
    <ligand>
        <name>Zn(2+)</name>
        <dbReference type="ChEBI" id="CHEBI:29105"/>
    </ligand>
</feature>
<protein>
    <submittedName>
        <fullName evidence="5">Cytochrome c oxidase subunit 5B, mitochondrial</fullName>
    </submittedName>
</protein>
<reference evidence="5" key="1">
    <citation type="submission" date="2025-08" db="UniProtKB">
        <authorList>
            <consortium name="RefSeq"/>
        </authorList>
    </citation>
    <scope>IDENTIFICATION</scope>
</reference>
<gene>
    <name evidence="5" type="primary">LOC107264754</name>
</gene>
<evidence type="ECO:0000313" key="4">
    <source>
        <dbReference type="Proteomes" id="UP000694920"/>
    </source>
</evidence>
<keyword evidence="4" id="KW-1185">Reference proteome</keyword>
<evidence type="ECO:0000313" key="5">
    <source>
        <dbReference type="RefSeq" id="XP_015588830.1"/>
    </source>
</evidence>
<dbReference type="Pfam" id="PF01215">
    <property type="entry name" value="COX5B"/>
    <property type="match status" value="1"/>
</dbReference>
<keyword evidence="1 3" id="KW-0479">Metal-binding</keyword>
<dbReference type="GO" id="GO:0006123">
    <property type="term" value="P:mitochondrial electron transport, cytochrome c to oxygen"/>
    <property type="evidence" value="ECO:0007669"/>
    <property type="project" value="InterPro"/>
</dbReference>
<dbReference type="KEGG" id="ccin:107264754"/>
<dbReference type="GO" id="GO:0046872">
    <property type="term" value="F:metal ion binding"/>
    <property type="evidence" value="ECO:0007669"/>
    <property type="project" value="UniProtKB-KW"/>
</dbReference>
<dbReference type="PANTHER" id="PTHR10122:SF0">
    <property type="entry name" value="CYTOCHROME C OXIDASE SUBUNIT 5B, ISOFORM A-RELATED"/>
    <property type="match status" value="1"/>
</dbReference>
<dbReference type="InterPro" id="IPR002124">
    <property type="entry name" value="Cyt_c_oxidase_su5b"/>
</dbReference>
<dbReference type="SUPFAM" id="SSF57802">
    <property type="entry name" value="Rubredoxin-like"/>
    <property type="match status" value="1"/>
</dbReference>
<accession>A0AAJ7FF80</accession>
<proteinExistence type="predicted"/>
<feature type="binding site" evidence="3">
    <location>
        <position position="84"/>
    </location>
    <ligand>
        <name>Zn(2+)</name>
        <dbReference type="ChEBI" id="CHEBI:29105"/>
    </ligand>
</feature>
<dbReference type="AlphaFoldDB" id="A0AAJ7FF80"/>
<evidence type="ECO:0000256" key="1">
    <source>
        <dbReference type="ARBA" id="ARBA00022723"/>
    </source>
</evidence>
<dbReference type="FunFam" id="2.60.11.10:FF:000004">
    <property type="entry name" value="Cytochrome c oxidase subunit 5B"/>
    <property type="match status" value="1"/>
</dbReference>
<dbReference type="GO" id="GO:0045277">
    <property type="term" value="C:respiratory chain complex IV"/>
    <property type="evidence" value="ECO:0007669"/>
    <property type="project" value="InterPro"/>
</dbReference>
<dbReference type="Gene3D" id="2.60.11.10">
    <property type="entry name" value="Cytochrome c oxidase, subunit Vb"/>
    <property type="match status" value="1"/>
</dbReference>
<dbReference type="PANTHER" id="PTHR10122">
    <property type="entry name" value="CYTOCHROME C OXIDASE SUBUNIT 5B, MITOCHONDRIAL"/>
    <property type="match status" value="1"/>
</dbReference>
<dbReference type="RefSeq" id="XP_015588830.1">
    <property type="nucleotide sequence ID" value="XM_015733344.2"/>
</dbReference>
<dbReference type="GeneID" id="107264754"/>
<name>A0AAJ7FF80_CEPCN</name>
<dbReference type="GO" id="GO:0005740">
    <property type="term" value="C:mitochondrial envelope"/>
    <property type="evidence" value="ECO:0007669"/>
    <property type="project" value="InterPro"/>
</dbReference>
<dbReference type="PROSITE" id="PS51359">
    <property type="entry name" value="COX5B_2"/>
    <property type="match status" value="1"/>
</dbReference>
<organism evidence="4 5">
    <name type="scientific">Cephus cinctus</name>
    <name type="common">Wheat stem sawfly</name>
    <dbReference type="NCBI Taxonomy" id="211228"/>
    <lineage>
        <taxon>Eukaryota</taxon>
        <taxon>Metazoa</taxon>
        <taxon>Ecdysozoa</taxon>
        <taxon>Arthropoda</taxon>
        <taxon>Hexapoda</taxon>
        <taxon>Insecta</taxon>
        <taxon>Pterygota</taxon>
        <taxon>Neoptera</taxon>
        <taxon>Endopterygota</taxon>
        <taxon>Hymenoptera</taxon>
        <taxon>Cephoidea</taxon>
        <taxon>Cephidae</taxon>
        <taxon>Cephus</taxon>
    </lineage>
</organism>
<evidence type="ECO:0000256" key="2">
    <source>
        <dbReference type="ARBA" id="ARBA00022833"/>
    </source>
</evidence>
<dbReference type="Proteomes" id="UP000694920">
    <property type="component" value="Unplaced"/>
</dbReference>
<feature type="binding site" evidence="3">
    <location>
        <position position="106"/>
    </location>
    <ligand>
        <name>Zn(2+)</name>
        <dbReference type="ChEBI" id="CHEBI:29105"/>
    </ligand>
</feature>
<sequence length="120" mass="13458">MVSLCGRAVLQASRRSLIYAQARCKSYEMPDPIDHATGIEKRQLLAEAAGNDDPFNIKPIKRGPSTKDCPTLVPSAFDSRIVGCVCEDEATHVNWMWLHQGSPRRCECGHWFKLVYKAPL</sequence>